<gene>
    <name evidence="2" type="ORF">DC3_31860</name>
</gene>
<organism evidence="2 3">
    <name type="scientific">Deinococcus cellulosilyticus (strain DSM 18568 / NBRC 106333 / KACC 11606 / 5516J-15)</name>
    <dbReference type="NCBI Taxonomy" id="1223518"/>
    <lineage>
        <taxon>Bacteria</taxon>
        <taxon>Thermotogati</taxon>
        <taxon>Deinococcota</taxon>
        <taxon>Deinococci</taxon>
        <taxon>Deinococcales</taxon>
        <taxon>Deinococcaceae</taxon>
        <taxon>Deinococcus</taxon>
    </lineage>
</organism>
<evidence type="ECO:0000313" key="3">
    <source>
        <dbReference type="Proteomes" id="UP000321306"/>
    </source>
</evidence>
<dbReference type="Proteomes" id="UP000321306">
    <property type="component" value="Unassembled WGS sequence"/>
</dbReference>
<proteinExistence type="predicted"/>
<dbReference type="EMBL" id="BJXB01000014">
    <property type="protein sequence ID" value="GEM47551.1"/>
    <property type="molecule type" value="Genomic_DNA"/>
</dbReference>
<keyword evidence="1" id="KW-1133">Transmembrane helix</keyword>
<feature type="transmembrane region" description="Helical" evidence="1">
    <location>
        <begin position="33"/>
        <end position="58"/>
    </location>
</feature>
<name>A0A511N544_DEIC1</name>
<accession>A0A511N544</accession>
<keyword evidence="3" id="KW-1185">Reference proteome</keyword>
<keyword evidence="1" id="KW-0812">Transmembrane</keyword>
<comment type="caution">
    <text evidence="2">The sequence shown here is derived from an EMBL/GenBank/DDBJ whole genome shotgun (WGS) entry which is preliminary data.</text>
</comment>
<dbReference type="AlphaFoldDB" id="A0A511N544"/>
<protein>
    <submittedName>
        <fullName evidence="2">Uncharacterized protein</fullName>
    </submittedName>
</protein>
<sequence length="69" mass="7861">MWSISFYIIFVMISPRPLQHHLSCQRYSSNMDAIYLIVGAAVAGPLLVVLVTSVMNMLKERAMFKQDLD</sequence>
<reference evidence="2 3" key="1">
    <citation type="submission" date="2019-07" db="EMBL/GenBank/DDBJ databases">
        <title>Whole genome shotgun sequence of Deinococcus cellulosilyticus NBRC 106333.</title>
        <authorList>
            <person name="Hosoyama A."/>
            <person name="Uohara A."/>
            <person name="Ohji S."/>
            <person name="Ichikawa N."/>
        </authorList>
    </citation>
    <scope>NUCLEOTIDE SEQUENCE [LARGE SCALE GENOMIC DNA]</scope>
    <source>
        <strain evidence="2 3">NBRC 106333</strain>
    </source>
</reference>
<keyword evidence="1" id="KW-0472">Membrane</keyword>
<evidence type="ECO:0000313" key="2">
    <source>
        <dbReference type="EMBL" id="GEM47551.1"/>
    </source>
</evidence>
<evidence type="ECO:0000256" key="1">
    <source>
        <dbReference type="SAM" id="Phobius"/>
    </source>
</evidence>